<comment type="caution">
    <text evidence="2">The sequence shown here is derived from an EMBL/GenBank/DDBJ whole genome shotgun (WGS) entry which is preliminary data.</text>
</comment>
<accession>A0A9P8XYB9</accession>
<dbReference type="Proteomes" id="UP000756346">
    <property type="component" value="Unassembled WGS sequence"/>
</dbReference>
<protein>
    <submittedName>
        <fullName evidence="2">Uncharacterized protein</fullName>
    </submittedName>
</protein>
<feature type="region of interest" description="Disordered" evidence="1">
    <location>
        <begin position="183"/>
        <end position="203"/>
    </location>
</feature>
<gene>
    <name evidence="2" type="ORF">B0I36DRAFT_353947</name>
</gene>
<name>A0A9P8XYB9_9PEZI</name>
<sequence>MQEVGLDSDREVDSTHAGPVAKLVPAHEMAAKTEMSAVSLAPLGLSREPRQRLGVRNAGPVFTWTYKRPPQKACVGMGLSARGDIVTVISEALLQHRDISPWFIPSEAEEVLHEYGWLHAETSHAQKYSAVLPGADATKHVEQISTQLPDIIHHTYIGAKWDHDNPGPAMDDAFHGVVPLQARTEHGGDDNNNNNSNCTAGQE</sequence>
<dbReference type="EMBL" id="JAGTJQ010000010">
    <property type="protein sequence ID" value="KAH7021270.1"/>
    <property type="molecule type" value="Genomic_DNA"/>
</dbReference>
<evidence type="ECO:0000313" key="3">
    <source>
        <dbReference type="Proteomes" id="UP000756346"/>
    </source>
</evidence>
<dbReference type="AlphaFoldDB" id="A0A9P8XYB9"/>
<dbReference type="GeneID" id="70186797"/>
<evidence type="ECO:0000256" key="1">
    <source>
        <dbReference type="SAM" id="MobiDB-lite"/>
    </source>
</evidence>
<evidence type="ECO:0000313" key="2">
    <source>
        <dbReference type="EMBL" id="KAH7021270.1"/>
    </source>
</evidence>
<proteinExistence type="predicted"/>
<keyword evidence="3" id="KW-1185">Reference proteome</keyword>
<dbReference type="RefSeq" id="XP_046007471.1">
    <property type="nucleotide sequence ID" value="XM_046157251.1"/>
</dbReference>
<organism evidence="2 3">
    <name type="scientific">Microdochium trichocladiopsis</name>
    <dbReference type="NCBI Taxonomy" id="1682393"/>
    <lineage>
        <taxon>Eukaryota</taxon>
        <taxon>Fungi</taxon>
        <taxon>Dikarya</taxon>
        <taxon>Ascomycota</taxon>
        <taxon>Pezizomycotina</taxon>
        <taxon>Sordariomycetes</taxon>
        <taxon>Xylariomycetidae</taxon>
        <taxon>Xylariales</taxon>
        <taxon>Microdochiaceae</taxon>
        <taxon>Microdochium</taxon>
    </lineage>
</organism>
<reference evidence="2" key="1">
    <citation type="journal article" date="2021" name="Nat. Commun.">
        <title>Genetic determinants of endophytism in the Arabidopsis root mycobiome.</title>
        <authorList>
            <person name="Mesny F."/>
            <person name="Miyauchi S."/>
            <person name="Thiergart T."/>
            <person name="Pickel B."/>
            <person name="Atanasova L."/>
            <person name="Karlsson M."/>
            <person name="Huettel B."/>
            <person name="Barry K.W."/>
            <person name="Haridas S."/>
            <person name="Chen C."/>
            <person name="Bauer D."/>
            <person name="Andreopoulos W."/>
            <person name="Pangilinan J."/>
            <person name="LaButti K."/>
            <person name="Riley R."/>
            <person name="Lipzen A."/>
            <person name="Clum A."/>
            <person name="Drula E."/>
            <person name="Henrissat B."/>
            <person name="Kohler A."/>
            <person name="Grigoriev I.V."/>
            <person name="Martin F.M."/>
            <person name="Hacquard S."/>
        </authorList>
    </citation>
    <scope>NUCLEOTIDE SEQUENCE</scope>
    <source>
        <strain evidence="2">MPI-CAGE-CH-0230</strain>
    </source>
</reference>